<keyword evidence="5" id="KW-0812">Transmembrane</keyword>
<name>A0ABY6Z0E9_9BACL</name>
<evidence type="ECO:0000256" key="5">
    <source>
        <dbReference type="SAM" id="Phobius"/>
    </source>
</evidence>
<evidence type="ECO:0000313" key="8">
    <source>
        <dbReference type="Proteomes" id="UP001164803"/>
    </source>
</evidence>
<dbReference type="InterPro" id="IPR009003">
    <property type="entry name" value="Peptidase_S1_PA"/>
</dbReference>
<dbReference type="Pfam" id="PF13180">
    <property type="entry name" value="PDZ_2"/>
    <property type="match status" value="1"/>
</dbReference>
<gene>
    <name evidence="7" type="ORF">NZD86_16430</name>
</gene>
<dbReference type="InterPro" id="IPR051201">
    <property type="entry name" value="Chloro_Bact_Ser_Proteases"/>
</dbReference>
<dbReference type="Proteomes" id="UP001164803">
    <property type="component" value="Chromosome"/>
</dbReference>
<feature type="compositionally biased region" description="Polar residues" evidence="4">
    <location>
        <begin position="338"/>
        <end position="350"/>
    </location>
</feature>
<dbReference type="PRINTS" id="PR00834">
    <property type="entry name" value="PROTEASES2C"/>
</dbReference>
<dbReference type="InterPro" id="IPR001478">
    <property type="entry name" value="PDZ"/>
</dbReference>
<dbReference type="InterPro" id="IPR001940">
    <property type="entry name" value="Peptidase_S1C"/>
</dbReference>
<feature type="region of interest" description="Disordered" evidence="4">
    <location>
        <begin position="329"/>
        <end position="350"/>
    </location>
</feature>
<keyword evidence="3" id="KW-0720">Serine protease</keyword>
<feature type="transmembrane region" description="Helical" evidence="5">
    <location>
        <begin position="23"/>
        <end position="47"/>
    </location>
</feature>
<dbReference type="Gene3D" id="2.40.10.120">
    <property type="match status" value="1"/>
</dbReference>
<evidence type="ECO:0000259" key="6">
    <source>
        <dbReference type="SMART" id="SM00228"/>
    </source>
</evidence>
<evidence type="ECO:0000256" key="2">
    <source>
        <dbReference type="ARBA" id="ARBA00022801"/>
    </source>
</evidence>
<evidence type="ECO:0000313" key="7">
    <source>
        <dbReference type="EMBL" id="WAH35841.1"/>
    </source>
</evidence>
<sequence>MGRRWNEFDDWPSERRGKRFKGAVWPSVVAGLAVFYVFGIWTGAAIAHPRSSVVSYVPSPGNNNASQSSAASQGNSPLPGVADSNLVTNIYNQTKDSIFTITAVANQSGNSGAQEDIGTGFLINNQGDIATNAHVVGSAKTVDVTVGKTKYKGKVVSADQLDDLAIVHIDAPPSLKPLPLGTAKSLQPGNLVIAIGNPFELTASVSSGIVSGLNRSMSEQNNHVMNGMIQTDAPLNPGNSGGPLLNASGQVVGINTLIESPIEGSIGIGFAIPIDRLVALEQQLVSGKQIEHAWLGIEGMDIDSVMQNEMHLASDTGVYVTQVSKGGPAAKAGLRGDSNGSKLSSASQSDDPFKLLKGDGDIITGVDGQTVNTIEELTQVINGRQPGQVLDLTVLRNGSKTHVKVTLGTWPGQ</sequence>
<dbReference type="PANTHER" id="PTHR43343:SF3">
    <property type="entry name" value="PROTEASE DO-LIKE 8, CHLOROPLASTIC"/>
    <property type="match status" value="1"/>
</dbReference>
<proteinExistence type="predicted"/>
<dbReference type="RefSeq" id="WP_268043125.1">
    <property type="nucleotide sequence ID" value="NZ_CP104064.1"/>
</dbReference>
<keyword evidence="5" id="KW-0472">Membrane</keyword>
<reference evidence="7" key="1">
    <citation type="submission" date="2022-08" db="EMBL/GenBank/DDBJ databases">
        <title>Alicyclobacillus dauci DSM2870, complete genome.</title>
        <authorList>
            <person name="Wang Q."/>
            <person name="Cai R."/>
            <person name="Wang Z."/>
        </authorList>
    </citation>
    <scope>NUCLEOTIDE SEQUENCE</scope>
    <source>
        <strain evidence="7">DSM 28700</strain>
    </source>
</reference>
<dbReference type="SUPFAM" id="SSF50156">
    <property type="entry name" value="PDZ domain-like"/>
    <property type="match status" value="1"/>
</dbReference>
<accession>A0ABY6Z0E9</accession>
<dbReference type="Pfam" id="PF13365">
    <property type="entry name" value="Trypsin_2"/>
    <property type="match status" value="1"/>
</dbReference>
<dbReference type="SUPFAM" id="SSF50494">
    <property type="entry name" value="Trypsin-like serine proteases"/>
    <property type="match status" value="1"/>
</dbReference>
<evidence type="ECO:0000256" key="3">
    <source>
        <dbReference type="ARBA" id="ARBA00022825"/>
    </source>
</evidence>
<dbReference type="InterPro" id="IPR036034">
    <property type="entry name" value="PDZ_sf"/>
</dbReference>
<dbReference type="CDD" id="cd06779">
    <property type="entry name" value="cpPDZ_Deg_HtrA-like"/>
    <property type="match status" value="1"/>
</dbReference>
<evidence type="ECO:0000256" key="4">
    <source>
        <dbReference type="SAM" id="MobiDB-lite"/>
    </source>
</evidence>
<keyword evidence="1" id="KW-0645">Protease</keyword>
<organism evidence="7 8">
    <name type="scientific">Alicyclobacillus dauci</name>
    <dbReference type="NCBI Taxonomy" id="1475485"/>
    <lineage>
        <taxon>Bacteria</taxon>
        <taxon>Bacillati</taxon>
        <taxon>Bacillota</taxon>
        <taxon>Bacilli</taxon>
        <taxon>Bacillales</taxon>
        <taxon>Alicyclobacillaceae</taxon>
        <taxon>Alicyclobacillus</taxon>
    </lineage>
</organism>
<keyword evidence="2" id="KW-0378">Hydrolase</keyword>
<dbReference type="SMART" id="SM00228">
    <property type="entry name" value="PDZ"/>
    <property type="match status" value="1"/>
</dbReference>
<dbReference type="EMBL" id="CP104064">
    <property type="protein sequence ID" value="WAH35841.1"/>
    <property type="molecule type" value="Genomic_DNA"/>
</dbReference>
<protein>
    <submittedName>
        <fullName evidence="7">Trypsin-like peptidase domain-containing protein</fullName>
    </submittedName>
</protein>
<evidence type="ECO:0000256" key="1">
    <source>
        <dbReference type="ARBA" id="ARBA00022670"/>
    </source>
</evidence>
<feature type="domain" description="PDZ" evidence="6">
    <location>
        <begin position="293"/>
        <end position="398"/>
    </location>
</feature>
<dbReference type="Gene3D" id="2.30.42.10">
    <property type="match status" value="1"/>
</dbReference>
<dbReference type="PANTHER" id="PTHR43343">
    <property type="entry name" value="PEPTIDASE S12"/>
    <property type="match status" value="1"/>
</dbReference>
<keyword evidence="5" id="KW-1133">Transmembrane helix</keyword>
<keyword evidence="8" id="KW-1185">Reference proteome</keyword>